<gene>
    <name evidence="4" type="ORF">HINF_LOCUS34574</name>
    <name evidence="3" type="ORF">HINF_LOCUS54133</name>
</gene>
<dbReference type="InterPro" id="IPR006895">
    <property type="entry name" value="Znf_Sec23_Sec24"/>
</dbReference>
<protein>
    <recommendedName>
        <fullName evidence="2">Zinc finger Sec23/Sec24-type domain-containing protein</fullName>
    </recommendedName>
</protein>
<dbReference type="GO" id="GO:0030127">
    <property type="term" value="C:COPII vesicle coat"/>
    <property type="evidence" value="ECO:0007669"/>
    <property type="project" value="InterPro"/>
</dbReference>
<dbReference type="GO" id="GO:0006886">
    <property type="term" value="P:intracellular protein transport"/>
    <property type="evidence" value="ECO:0007669"/>
    <property type="project" value="InterPro"/>
</dbReference>
<name>A0AA86QYL5_9EUKA</name>
<reference evidence="3" key="1">
    <citation type="submission" date="2023-06" db="EMBL/GenBank/DDBJ databases">
        <authorList>
            <person name="Kurt Z."/>
        </authorList>
    </citation>
    <scope>NUCLEOTIDE SEQUENCE</scope>
</reference>
<keyword evidence="5" id="KW-1185">Reference proteome</keyword>
<evidence type="ECO:0000313" key="3">
    <source>
        <dbReference type="EMBL" id="CAI9966488.1"/>
    </source>
</evidence>
<evidence type="ECO:0000259" key="2">
    <source>
        <dbReference type="Pfam" id="PF04810"/>
    </source>
</evidence>
<dbReference type="EMBL" id="CATOUU010001007">
    <property type="protein sequence ID" value="CAI9966488.1"/>
    <property type="molecule type" value="Genomic_DNA"/>
</dbReference>
<feature type="domain" description="Zinc finger Sec23/Sec24-type" evidence="2">
    <location>
        <begin position="63"/>
        <end position="92"/>
    </location>
</feature>
<reference evidence="4 5" key="2">
    <citation type="submission" date="2024-07" db="EMBL/GenBank/DDBJ databases">
        <authorList>
            <person name="Akdeniz Z."/>
        </authorList>
    </citation>
    <scope>NUCLEOTIDE SEQUENCE [LARGE SCALE GENOMIC DNA]</scope>
</reference>
<proteinExistence type="predicted"/>
<dbReference type="EMBL" id="CAXDID020000123">
    <property type="protein sequence ID" value="CAL6032622.1"/>
    <property type="molecule type" value="Genomic_DNA"/>
</dbReference>
<evidence type="ECO:0000313" key="5">
    <source>
        <dbReference type="Proteomes" id="UP001642409"/>
    </source>
</evidence>
<comment type="caution">
    <text evidence="3">The sequence shown here is derived from an EMBL/GenBank/DDBJ whole genome shotgun (WGS) entry which is preliminary data.</text>
</comment>
<dbReference type="GO" id="GO:0008270">
    <property type="term" value="F:zinc ion binding"/>
    <property type="evidence" value="ECO:0007669"/>
    <property type="project" value="InterPro"/>
</dbReference>
<dbReference type="AlphaFoldDB" id="A0AA86QYL5"/>
<dbReference type="GO" id="GO:0006888">
    <property type="term" value="P:endoplasmic reticulum to Golgi vesicle-mediated transport"/>
    <property type="evidence" value="ECO:0007669"/>
    <property type="project" value="InterPro"/>
</dbReference>
<feature type="region of interest" description="Disordered" evidence="1">
    <location>
        <begin position="1"/>
        <end position="20"/>
    </location>
</feature>
<dbReference type="Pfam" id="PF04810">
    <property type="entry name" value="zf-Sec23_Sec24"/>
    <property type="match status" value="1"/>
</dbReference>
<accession>A0AA86QYL5</accession>
<evidence type="ECO:0000256" key="1">
    <source>
        <dbReference type="SAM" id="MobiDB-lite"/>
    </source>
</evidence>
<dbReference type="Gene3D" id="2.30.30.380">
    <property type="entry name" value="Zn-finger domain of Sec23/24"/>
    <property type="match status" value="1"/>
</dbReference>
<dbReference type="Proteomes" id="UP001642409">
    <property type="component" value="Unassembled WGS sequence"/>
</dbReference>
<sequence length="758" mass="88110">MKSKYRDETEDSQTSSQAQRQTHILMKTDQFYPQQYTDQQLPYGLIFQPFAQDKQLQKVTESLRCEQCSAFINSFCKQTQQKIICNFCGHTSKASILPSEPVMDFLFPTQNSLDVTIIFIIEACEKGFDLVYDSFKKNLFYSMMKQIDNLKVGFIFFGEGVHFISTQSKIEILTYTDNYDEQIFQQQFLLKPFKEVYLQLKQAFTDQNFKQQIIGLQGTRTIQISIEYAQLILNINQSSLNYGSFVQLVSFGPDFQVDWIRDTQDEVDGPNPDYLKSFIPLWNLEGDYVFDIYIMSDKFVDLINYRALSIYGSIQLFETDNPTFEARFFDQLVQFPQRVFNVNIKIQSSIPSKVLGPVKQVDSNYYISPSCLDTVYFAIQLFPDIKLDKKQKVMPTIPLQIVFMFLDTLKRRTMRIVTCEINISNDSQQLQKFEIIPKLLLTHRVAAQQSIPEIIETNAQISLKGGIFFYKASLQNQINKFLWCTRGQFQREFEKLAAGLFNIICSDLLKSDVRVDKRVCQIQYALNNNILYALNVIQPCVQICPCLVNKCIAGTLNLAWLEKNSKQAKQYDYTQAVAVFLNQTQTKIIIIINDLEERDNLRDSISFEPVNTPRMKMNSSQACLNPKQHDDSGQFTLQKATTDENLQMTKRARKDQFRNLVEQNMSSYLEGSVLELNESQSFDISPIPDEEETHTRSFSKLSNVMQQLNVKRAMDYFRKNFIVDQNAFTVLRTSVDGELIQDILYESEFQKWMRKLVK</sequence>
<evidence type="ECO:0000313" key="4">
    <source>
        <dbReference type="EMBL" id="CAL6032622.1"/>
    </source>
</evidence>
<organism evidence="3">
    <name type="scientific">Hexamita inflata</name>
    <dbReference type="NCBI Taxonomy" id="28002"/>
    <lineage>
        <taxon>Eukaryota</taxon>
        <taxon>Metamonada</taxon>
        <taxon>Diplomonadida</taxon>
        <taxon>Hexamitidae</taxon>
        <taxon>Hexamitinae</taxon>
        <taxon>Hexamita</taxon>
    </lineage>
</organism>
<dbReference type="SUPFAM" id="SSF82919">
    <property type="entry name" value="Zn-finger domain of Sec23/24"/>
    <property type="match status" value="1"/>
</dbReference>
<dbReference type="InterPro" id="IPR036174">
    <property type="entry name" value="Znf_Sec23_Sec24_sf"/>
</dbReference>